<dbReference type="RefSeq" id="WP_129340625.1">
    <property type="nucleotide sequence ID" value="NZ_JACIDD010000001.1"/>
</dbReference>
<evidence type="ECO:0000313" key="3">
    <source>
        <dbReference type="Proteomes" id="UP000292347"/>
    </source>
</evidence>
<organism evidence="2 3">
    <name type="scientific">Sphingomonas desiccabilis</name>
    <dbReference type="NCBI Taxonomy" id="429134"/>
    <lineage>
        <taxon>Bacteria</taxon>
        <taxon>Pseudomonadati</taxon>
        <taxon>Pseudomonadota</taxon>
        <taxon>Alphaproteobacteria</taxon>
        <taxon>Sphingomonadales</taxon>
        <taxon>Sphingomonadaceae</taxon>
        <taxon>Sphingomonas</taxon>
    </lineage>
</organism>
<evidence type="ECO:0000256" key="1">
    <source>
        <dbReference type="SAM" id="MobiDB-lite"/>
    </source>
</evidence>
<dbReference type="EMBL" id="SDPT01000001">
    <property type="protein sequence ID" value="RXZ34843.1"/>
    <property type="molecule type" value="Genomic_DNA"/>
</dbReference>
<dbReference type="Proteomes" id="UP000292347">
    <property type="component" value="Unassembled WGS sequence"/>
</dbReference>
<name>A0A4Q2IZP4_9SPHN</name>
<accession>A0A4Q2IZP4</accession>
<dbReference type="AlphaFoldDB" id="A0A4Q2IZP4"/>
<protein>
    <submittedName>
        <fullName evidence="2">Uncharacterized protein</fullName>
    </submittedName>
</protein>
<comment type="caution">
    <text evidence="2">The sequence shown here is derived from an EMBL/GenBank/DDBJ whole genome shotgun (WGS) entry which is preliminary data.</text>
</comment>
<feature type="region of interest" description="Disordered" evidence="1">
    <location>
        <begin position="83"/>
        <end position="105"/>
    </location>
</feature>
<keyword evidence="3" id="KW-1185">Reference proteome</keyword>
<dbReference type="OrthoDB" id="7596295at2"/>
<proteinExistence type="predicted"/>
<reference evidence="2 3" key="1">
    <citation type="submission" date="2019-01" db="EMBL/GenBank/DDBJ databases">
        <title>Sphingomonas mucosissima sp. nov. and Sphingomonas desiccabilis sp. nov., from biological soil crusts in the Colorado Plateau, USA.</title>
        <authorList>
            <person name="Zhu D."/>
        </authorList>
    </citation>
    <scope>NUCLEOTIDE SEQUENCE [LARGE SCALE GENOMIC DNA]</scope>
    <source>
        <strain evidence="2 3">CP1D</strain>
    </source>
</reference>
<gene>
    <name evidence="2" type="ORF">EO081_04065</name>
</gene>
<feature type="compositionally biased region" description="Acidic residues" evidence="1">
    <location>
        <begin position="88"/>
        <end position="105"/>
    </location>
</feature>
<evidence type="ECO:0000313" key="2">
    <source>
        <dbReference type="EMBL" id="RXZ34843.1"/>
    </source>
</evidence>
<sequence length="105" mass="11171">MSNLVLSEAEQDAIEQGEAAGLLLDHPMFLRAIEAVRLQCAEAILMSEPAAQQSREDAYNLSRGLSAITAELAALAARGEQVLAEAEAQTESDDPDEGDTEPAPY</sequence>